<comment type="caution">
    <text evidence="1">The sequence shown here is derived from an EMBL/GenBank/DDBJ whole genome shotgun (WGS) entry which is preliminary data.</text>
</comment>
<proteinExistence type="predicted"/>
<dbReference type="EMBL" id="BJZS01000135">
    <property type="protein sequence ID" value="GEO97499.1"/>
    <property type="molecule type" value="Genomic_DNA"/>
</dbReference>
<dbReference type="Proteomes" id="UP000321103">
    <property type="component" value="Unassembled WGS sequence"/>
</dbReference>
<dbReference type="RefSeq" id="WP_062737242.1">
    <property type="nucleotide sequence ID" value="NZ_BJZS01000135.1"/>
</dbReference>
<evidence type="ECO:0000313" key="2">
    <source>
        <dbReference type="Proteomes" id="UP000321103"/>
    </source>
</evidence>
<dbReference type="AlphaFoldDB" id="A0A512IIF5"/>
<name>A0A512IIF5_9MICC</name>
<accession>A0A512IIF5</accession>
<gene>
    <name evidence="1" type="ORF">KTU01_36220</name>
</gene>
<sequence length="119" mass="13146">MGSPDYAGLERLLRERNEIDWVMVANVIDDATTYGLPATEENAIDYIVGLHGQGKIRVGTYVHGTREGFIPWEEPILDLPARLRAALVPTDPEDPLGPVMTVMFTFTDEDPPAACPVEH</sequence>
<evidence type="ECO:0000313" key="1">
    <source>
        <dbReference type="EMBL" id="GEO97499.1"/>
    </source>
</evidence>
<keyword evidence="2" id="KW-1185">Reference proteome</keyword>
<organism evidence="1 2">
    <name type="scientific">Kocuria turfanensis</name>
    <dbReference type="NCBI Taxonomy" id="388357"/>
    <lineage>
        <taxon>Bacteria</taxon>
        <taxon>Bacillati</taxon>
        <taxon>Actinomycetota</taxon>
        <taxon>Actinomycetes</taxon>
        <taxon>Micrococcales</taxon>
        <taxon>Micrococcaceae</taxon>
        <taxon>Kocuria</taxon>
    </lineage>
</organism>
<protein>
    <submittedName>
        <fullName evidence="1">Uncharacterized protein</fullName>
    </submittedName>
</protein>
<reference evidence="1 2" key="1">
    <citation type="submission" date="2019-07" db="EMBL/GenBank/DDBJ databases">
        <title>Whole genome shotgun sequence of Kocuria turfanensis NBRC 107627.</title>
        <authorList>
            <person name="Hosoyama A."/>
            <person name="Uohara A."/>
            <person name="Ohji S."/>
            <person name="Ichikawa N."/>
        </authorList>
    </citation>
    <scope>NUCLEOTIDE SEQUENCE [LARGE SCALE GENOMIC DNA]</scope>
    <source>
        <strain evidence="1 2">NBRC 107627</strain>
    </source>
</reference>